<dbReference type="SUPFAM" id="SSF54001">
    <property type="entry name" value="Cysteine proteinases"/>
    <property type="match status" value="1"/>
</dbReference>
<gene>
    <name evidence="3" type="ORF">BLA29_003687</name>
</gene>
<dbReference type="InterPro" id="IPR001394">
    <property type="entry name" value="Peptidase_C19_UCH"/>
</dbReference>
<feature type="compositionally biased region" description="Basic residues" evidence="1">
    <location>
        <begin position="54"/>
        <end position="64"/>
    </location>
</feature>
<protein>
    <recommendedName>
        <fullName evidence="2">Peptidase C19 ubiquitin carboxyl-terminal hydrolase domain-containing protein</fullName>
    </recommendedName>
</protein>
<accession>A0A1Y3B9Q9</accession>
<dbReference type="Gene3D" id="3.90.70.10">
    <property type="entry name" value="Cysteine proteinases"/>
    <property type="match status" value="1"/>
</dbReference>
<dbReference type="OrthoDB" id="429671at2759"/>
<dbReference type="PROSITE" id="PS00972">
    <property type="entry name" value="USP_1"/>
    <property type="match status" value="1"/>
</dbReference>
<dbReference type="AlphaFoldDB" id="A0A1Y3B9Q9"/>
<evidence type="ECO:0000313" key="3">
    <source>
        <dbReference type="EMBL" id="OTF76633.1"/>
    </source>
</evidence>
<proteinExistence type="predicted"/>
<dbReference type="InterPro" id="IPR018200">
    <property type="entry name" value="USP_CS"/>
</dbReference>
<sequence length="161" mass="17898">MENQIPNANNKEESKVIVSTENTAAVTSLATTAELKSHGPQSNGDFPELNVITKNHHPSNRRSGRSSNANHDDLKNMVIVPMKNDAIAFKLAKRLRDTIHLKHSLPTIMPRGLINRGNWCYVNATLQALLACPPFYNLMREISETPGIFRQSTSTPIIDNL</sequence>
<dbReference type="InterPro" id="IPR038765">
    <property type="entry name" value="Papain-like_cys_pep_sf"/>
</dbReference>
<organism evidence="3 4">
    <name type="scientific">Euroglyphus maynei</name>
    <name type="common">Mayne's house dust mite</name>
    <dbReference type="NCBI Taxonomy" id="6958"/>
    <lineage>
        <taxon>Eukaryota</taxon>
        <taxon>Metazoa</taxon>
        <taxon>Ecdysozoa</taxon>
        <taxon>Arthropoda</taxon>
        <taxon>Chelicerata</taxon>
        <taxon>Arachnida</taxon>
        <taxon>Acari</taxon>
        <taxon>Acariformes</taxon>
        <taxon>Sarcoptiformes</taxon>
        <taxon>Astigmata</taxon>
        <taxon>Psoroptidia</taxon>
        <taxon>Analgoidea</taxon>
        <taxon>Pyroglyphidae</taxon>
        <taxon>Pyroglyphinae</taxon>
        <taxon>Euroglyphus</taxon>
    </lineage>
</organism>
<dbReference type="GO" id="GO:0004843">
    <property type="term" value="F:cysteine-type deubiquitinase activity"/>
    <property type="evidence" value="ECO:0007669"/>
    <property type="project" value="InterPro"/>
</dbReference>
<keyword evidence="4" id="KW-1185">Reference proteome</keyword>
<feature type="domain" description="Peptidase C19 ubiquitin carboxyl-terminal hydrolase" evidence="2">
    <location>
        <begin position="111"/>
        <end position="145"/>
    </location>
</feature>
<evidence type="ECO:0000256" key="1">
    <source>
        <dbReference type="SAM" id="MobiDB-lite"/>
    </source>
</evidence>
<evidence type="ECO:0000259" key="2">
    <source>
        <dbReference type="Pfam" id="PF00443"/>
    </source>
</evidence>
<dbReference type="GO" id="GO:0016579">
    <property type="term" value="P:protein deubiquitination"/>
    <property type="evidence" value="ECO:0007669"/>
    <property type="project" value="InterPro"/>
</dbReference>
<name>A0A1Y3B9Q9_EURMA</name>
<feature type="region of interest" description="Disordered" evidence="1">
    <location>
        <begin position="29"/>
        <end position="73"/>
    </location>
</feature>
<reference evidence="3 4" key="1">
    <citation type="submission" date="2017-03" db="EMBL/GenBank/DDBJ databases">
        <title>Genome Survey of Euroglyphus maynei.</title>
        <authorList>
            <person name="Arlian L.G."/>
            <person name="Morgan M.S."/>
            <person name="Rider S.D."/>
        </authorList>
    </citation>
    <scope>NUCLEOTIDE SEQUENCE [LARGE SCALE GENOMIC DNA]</scope>
    <source>
        <strain evidence="3">Arlian Lab</strain>
        <tissue evidence="3">Whole body</tissue>
    </source>
</reference>
<comment type="caution">
    <text evidence="3">The sequence shown here is derived from an EMBL/GenBank/DDBJ whole genome shotgun (WGS) entry which is preliminary data.</text>
</comment>
<dbReference type="Proteomes" id="UP000194236">
    <property type="component" value="Unassembled WGS sequence"/>
</dbReference>
<dbReference type="Pfam" id="PF00443">
    <property type="entry name" value="UCH"/>
    <property type="match status" value="1"/>
</dbReference>
<dbReference type="EMBL" id="MUJZ01036511">
    <property type="protein sequence ID" value="OTF76633.1"/>
    <property type="molecule type" value="Genomic_DNA"/>
</dbReference>
<evidence type="ECO:0000313" key="4">
    <source>
        <dbReference type="Proteomes" id="UP000194236"/>
    </source>
</evidence>